<reference evidence="11 12" key="1">
    <citation type="journal article" date="2013" name="Genome Announc.">
        <title>Whole-Genome Sequence of the Clinical Strain Corynebacterium argentoratense DSM 44202, Isolated from a Human Throat Specimen.</title>
        <authorList>
            <person name="Bomholt C."/>
            <person name="Glaub A."/>
            <person name="Gravermann K."/>
            <person name="Albersmeier A."/>
            <person name="Brinkrolf K."/>
            <person name="Ruckert C."/>
            <person name="Tauch A."/>
        </authorList>
    </citation>
    <scope>NUCLEOTIDE SEQUENCE [LARGE SCALE GENOMIC DNA]</scope>
    <source>
        <strain evidence="11">DSM 44202</strain>
    </source>
</reference>
<name>U3GYY8_9CORY</name>
<dbReference type="KEGG" id="caz:CARG_07205"/>
<dbReference type="SUPFAM" id="SSF51445">
    <property type="entry name" value="(Trans)glycosidases"/>
    <property type="match status" value="1"/>
</dbReference>
<evidence type="ECO:0000256" key="1">
    <source>
        <dbReference type="ARBA" id="ARBA00000439"/>
    </source>
</evidence>
<dbReference type="Pfam" id="PF21226">
    <property type="entry name" value="MalQ_N"/>
    <property type="match status" value="1"/>
</dbReference>
<evidence type="ECO:0000256" key="7">
    <source>
        <dbReference type="ARBA" id="ARBA00023277"/>
    </source>
</evidence>
<feature type="domain" description="MalQ N-terminal beta-sandwich" evidence="10">
    <location>
        <begin position="71"/>
        <end position="161"/>
    </location>
</feature>
<evidence type="ECO:0000256" key="4">
    <source>
        <dbReference type="ARBA" id="ARBA00020295"/>
    </source>
</evidence>
<dbReference type="PANTHER" id="PTHR32438:SF5">
    <property type="entry name" value="4-ALPHA-GLUCANOTRANSFERASE DPE1, CHLOROPLASTIC_AMYLOPLASTIC"/>
    <property type="match status" value="1"/>
</dbReference>
<dbReference type="InterPro" id="IPR003385">
    <property type="entry name" value="Glyco_hydro_77"/>
</dbReference>
<dbReference type="OrthoDB" id="9811841at2"/>
<dbReference type="GeneID" id="78250200"/>
<dbReference type="GO" id="GO:0005975">
    <property type="term" value="P:carbohydrate metabolic process"/>
    <property type="evidence" value="ECO:0007669"/>
    <property type="project" value="InterPro"/>
</dbReference>
<keyword evidence="5" id="KW-0328">Glycosyltransferase</keyword>
<accession>U3GYY8</accession>
<dbReference type="PANTHER" id="PTHR32438">
    <property type="entry name" value="4-ALPHA-GLUCANOTRANSFERASE DPE1, CHLOROPLASTIC/AMYLOPLASTIC"/>
    <property type="match status" value="1"/>
</dbReference>
<evidence type="ECO:0000256" key="8">
    <source>
        <dbReference type="ARBA" id="ARBA00031423"/>
    </source>
</evidence>
<evidence type="ECO:0000256" key="5">
    <source>
        <dbReference type="ARBA" id="ARBA00022676"/>
    </source>
</evidence>
<evidence type="ECO:0000313" key="12">
    <source>
        <dbReference type="Proteomes" id="UP000016943"/>
    </source>
</evidence>
<comment type="similarity">
    <text evidence="2">Belongs to the disproportionating enzyme family.</text>
</comment>
<evidence type="ECO:0000259" key="10">
    <source>
        <dbReference type="Pfam" id="PF21226"/>
    </source>
</evidence>
<dbReference type="Gene3D" id="3.20.20.80">
    <property type="entry name" value="Glycosidases"/>
    <property type="match status" value="2"/>
</dbReference>
<dbReference type="STRING" id="1348662.CARG_07205"/>
<dbReference type="EC" id="2.4.1.25" evidence="3"/>
<dbReference type="Proteomes" id="UP000016943">
    <property type="component" value="Chromosome"/>
</dbReference>
<keyword evidence="6" id="KW-0808">Transferase</keyword>
<dbReference type="InterPro" id="IPR017853">
    <property type="entry name" value="GH"/>
</dbReference>
<proteinExistence type="inferred from homology"/>
<evidence type="ECO:0000256" key="2">
    <source>
        <dbReference type="ARBA" id="ARBA00005684"/>
    </source>
</evidence>
<sequence>MSTFDEQLRGLADSYGIATQFYSYTGEHVQVSTDTLLKTLHALGVDLAEHTEEAIEGAYRRREDARWSRLLPPCVVTKQGDQPRVDVHVDDGAPVEVWITCEDGSRREAFQVDNFNPPREVEGILRGEATFGLPEDLPLGWHRLHARSTGSEEVVDLIVTPRRLSTADAFVAQPASGVMVQVYSVRSSDSWGMGDFHDVATLADMVAREAGADFLLINPLHAAEPAPPVEDSPYLPTTRRFVNPLYLRIEDVPEYNHVTFTDAQREVFAQLKALSSSGGLIDRNRIYEAKLAALIQMFEARLPEREAAFDAFVAHEGEGLELFARWCAATTGVDPVFYMWLQFLCDEQLAAAQAAAKDAGMRIGIMADLAVGVHPGGSDAHNLSAVLASEASVGAPPDGYNQLGQDWSQPPWHPVALAEAGYRPWRDMLRTVLKHAGGIRVDHVLGLFRLWWIPRMQPATTGTYVYYDHEALVGILALEAERAGAVVIGEDLGTFEPWVQDALAERGIMGTSILWFESEGDQPKHAGHYRPLALSSVTTHDLPPTAGFLAGTHIRLRDELGLFERPIEVEEAEDVAWQNRVLSQVAEYGFCPPLESDKRGQRGDTLELVAGLHRYVASTPSALACTSLVDMVGDVQAQNQPGTTKDLYPNWCQPLRDETGAVVLLEELTRHPWFRVIAEAGRRPNG</sequence>
<dbReference type="EMBL" id="CP006365">
    <property type="protein sequence ID" value="AGU15561.1"/>
    <property type="molecule type" value="Genomic_DNA"/>
</dbReference>
<evidence type="ECO:0000256" key="3">
    <source>
        <dbReference type="ARBA" id="ARBA00012560"/>
    </source>
</evidence>
<dbReference type="eggNOG" id="COG1640">
    <property type="taxonomic scope" value="Bacteria"/>
</dbReference>
<keyword evidence="12" id="KW-1185">Reference proteome</keyword>
<dbReference type="RefSeq" id="WP_021011952.1">
    <property type="nucleotide sequence ID" value="NC_022198.1"/>
</dbReference>
<dbReference type="PATRIC" id="fig|1348662.3.peg.1416"/>
<evidence type="ECO:0000256" key="6">
    <source>
        <dbReference type="ARBA" id="ARBA00022679"/>
    </source>
</evidence>
<keyword evidence="7" id="KW-0119">Carbohydrate metabolism</keyword>
<dbReference type="InterPro" id="IPR048458">
    <property type="entry name" value="MalQ_N"/>
</dbReference>
<dbReference type="HOGENOM" id="CLU_022072_1_0_11"/>
<organism evidence="11 12">
    <name type="scientific">Corynebacterium argentoratense DSM 44202</name>
    <dbReference type="NCBI Taxonomy" id="1348662"/>
    <lineage>
        <taxon>Bacteria</taxon>
        <taxon>Bacillati</taxon>
        <taxon>Actinomycetota</taxon>
        <taxon>Actinomycetes</taxon>
        <taxon>Mycobacteriales</taxon>
        <taxon>Corynebacteriaceae</taxon>
        <taxon>Corynebacterium</taxon>
    </lineage>
</organism>
<protein>
    <recommendedName>
        <fullName evidence="4">4-alpha-glucanotransferase</fullName>
        <ecNumber evidence="3">2.4.1.25</ecNumber>
    </recommendedName>
    <alternativeName>
        <fullName evidence="8">Amylomaltase</fullName>
    </alternativeName>
    <alternativeName>
        <fullName evidence="9">Disproportionating enzyme</fullName>
    </alternativeName>
</protein>
<gene>
    <name evidence="11" type="ORF">CARG_07205</name>
</gene>
<evidence type="ECO:0000313" key="11">
    <source>
        <dbReference type="EMBL" id="AGU15561.1"/>
    </source>
</evidence>
<comment type="catalytic activity">
    <reaction evidence="1">
        <text>Transfers a segment of a (1-&gt;4)-alpha-D-glucan to a new position in an acceptor, which may be glucose or a (1-&gt;4)-alpha-D-glucan.</text>
        <dbReference type="EC" id="2.4.1.25"/>
    </reaction>
</comment>
<dbReference type="GO" id="GO:0004134">
    <property type="term" value="F:4-alpha-glucanotransferase activity"/>
    <property type="evidence" value="ECO:0007669"/>
    <property type="project" value="UniProtKB-EC"/>
</dbReference>
<evidence type="ECO:0000256" key="9">
    <source>
        <dbReference type="ARBA" id="ARBA00031501"/>
    </source>
</evidence>
<dbReference type="Pfam" id="PF02446">
    <property type="entry name" value="Glyco_hydro_77"/>
    <property type="match status" value="2"/>
</dbReference>
<dbReference type="AlphaFoldDB" id="U3GYY8"/>